<dbReference type="PANTHER" id="PTHR11802:SF201">
    <property type="entry name" value="CARBOXYPEPTIDASE"/>
    <property type="match status" value="1"/>
</dbReference>
<name>A0A0D2ULJ1_CAPO3</name>
<dbReference type="EC" id="3.4.16.-" evidence="2"/>
<evidence type="ECO:0000313" key="4">
    <source>
        <dbReference type="Proteomes" id="UP000008743"/>
    </source>
</evidence>
<dbReference type="RefSeq" id="XP_004345103.1">
    <property type="nucleotide sequence ID" value="XM_004345053.2"/>
</dbReference>
<evidence type="ECO:0000256" key="2">
    <source>
        <dbReference type="RuleBase" id="RU361156"/>
    </source>
</evidence>
<dbReference type="MEROPS" id="S10.005"/>
<dbReference type="PROSITE" id="PS00131">
    <property type="entry name" value="CARBOXYPEPT_SER_SER"/>
    <property type="match status" value="1"/>
</dbReference>
<reference evidence="4" key="1">
    <citation type="submission" date="2011-02" db="EMBL/GenBank/DDBJ databases">
        <title>The Genome Sequence of Capsaspora owczarzaki ATCC 30864.</title>
        <authorList>
            <person name="Russ C."/>
            <person name="Cuomo C."/>
            <person name="Burger G."/>
            <person name="Gray M.W."/>
            <person name="Holland P.W.H."/>
            <person name="King N."/>
            <person name="Lang F.B.F."/>
            <person name="Roger A.J."/>
            <person name="Ruiz-Trillo I."/>
            <person name="Young S.K."/>
            <person name="Zeng Q."/>
            <person name="Gargeya S."/>
            <person name="Alvarado L."/>
            <person name="Berlin A."/>
            <person name="Chapman S.B."/>
            <person name="Chen Z."/>
            <person name="Freedman E."/>
            <person name="Gellesch M."/>
            <person name="Goldberg J."/>
            <person name="Griggs A."/>
            <person name="Gujja S."/>
            <person name="Heilman E."/>
            <person name="Heiman D."/>
            <person name="Howarth C."/>
            <person name="Mehta T."/>
            <person name="Neiman D."/>
            <person name="Pearson M."/>
            <person name="Roberts A."/>
            <person name="Saif S."/>
            <person name="Shea T."/>
            <person name="Shenoy N."/>
            <person name="Sisk P."/>
            <person name="Stolte C."/>
            <person name="Sykes S."/>
            <person name="White J."/>
            <person name="Yandava C."/>
            <person name="Haas B."/>
            <person name="Nusbaum C."/>
            <person name="Birren B."/>
        </authorList>
    </citation>
    <scope>NUCLEOTIDE SEQUENCE</scope>
    <source>
        <strain evidence="4">ATCC 30864</strain>
    </source>
</reference>
<dbReference type="PhylomeDB" id="A0A0D2ULJ1"/>
<sequence>MRFAATLALVAAASALVCAAPAPYTAVGDASADHIASLPGLTTAINFKQYGGYLNVDAQRGRNLYYWYTTPDTTSANFQSANNTLILWLNGGPGCSSVSGFFSENGPFLVQSDGLTIQLNPHAWNNAGHVFWLESPAGVGFSYSDTKADYNTNDDKTAVDSYTALQVFYTRFPELRSKALYITGESYAGHYIPQLAQQILAHNTAGDQPFINLVGIAVGNGLTNEDDDFAAPITFFRHHSIVSPQAYAKANTACQGNFVSNAPGCQSAVNSALAVISDLIDQYDVIEDVCLDDSPENRAKLLPTRRARQSTMLLKNHPHFGEMPITPPCVDNYITTYLNRAEVKDAIHAKGSISWEECTDSINYTFNHSSILPVYEQFFNNYKNLSILIYSGDADGVLPFIGTEGWLARLPLTITEAWREWKGSDLQNAGYTIKYDKLTYLTIRGAGHMVPEFRPMHALDFITRFINKQPF</sequence>
<accession>A0A0D2ULJ1</accession>
<dbReference type="STRING" id="595528.A0A0D2ULJ1"/>
<comment type="similarity">
    <text evidence="1 2">Belongs to the peptidase S10 family.</text>
</comment>
<dbReference type="InterPro" id="IPR001563">
    <property type="entry name" value="Peptidase_S10"/>
</dbReference>
<dbReference type="eggNOG" id="KOG1282">
    <property type="taxonomic scope" value="Eukaryota"/>
</dbReference>
<keyword evidence="2" id="KW-0121">Carboxypeptidase</keyword>
<dbReference type="InParanoid" id="A0A0D2ULJ1"/>
<evidence type="ECO:0000313" key="3">
    <source>
        <dbReference type="EMBL" id="KJE95976.1"/>
    </source>
</evidence>
<feature type="signal peptide" evidence="2">
    <location>
        <begin position="1"/>
        <end position="19"/>
    </location>
</feature>
<dbReference type="GO" id="GO:0004185">
    <property type="term" value="F:serine-type carboxypeptidase activity"/>
    <property type="evidence" value="ECO:0007669"/>
    <property type="project" value="UniProtKB-UniRule"/>
</dbReference>
<dbReference type="InterPro" id="IPR018202">
    <property type="entry name" value="Ser_caboxypep_ser_AS"/>
</dbReference>
<dbReference type="InterPro" id="IPR033124">
    <property type="entry name" value="Ser_caboxypep_his_AS"/>
</dbReference>
<gene>
    <name evidence="3" type="ORF">CAOG_006354</name>
</gene>
<dbReference type="AlphaFoldDB" id="A0A0D2ULJ1"/>
<feature type="chain" id="PRO_5005112866" description="Carboxypeptidase" evidence="2">
    <location>
        <begin position="20"/>
        <end position="471"/>
    </location>
</feature>
<dbReference type="OMA" id="WYTGGQV"/>
<dbReference type="Pfam" id="PF00450">
    <property type="entry name" value="Peptidase_S10"/>
    <property type="match status" value="1"/>
</dbReference>
<protein>
    <recommendedName>
        <fullName evidence="2">Carboxypeptidase</fullName>
        <ecNumber evidence="2">3.4.16.-</ecNumber>
    </recommendedName>
</protein>
<proteinExistence type="inferred from homology"/>
<dbReference type="SUPFAM" id="SSF53474">
    <property type="entry name" value="alpha/beta-Hydrolases"/>
    <property type="match status" value="1"/>
</dbReference>
<keyword evidence="2" id="KW-0645">Protease</keyword>
<keyword evidence="2" id="KW-0378">Hydrolase</keyword>
<evidence type="ECO:0000256" key="1">
    <source>
        <dbReference type="ARBA" id="ARBA00009431"/>
    </source>
</evidence>
<keyword evidence="2" id="KW-0732">Signal</keyword>
<dbReference type="InterPro" id="IPR029058">
    <property type="entry name" value="AB_hydrolase_fold"/>
</dbReference>
<dbReference type="PRINTS" id="PR00724">
    <property type="entry name" value="CRBOXYPTASEC"/>
</dbReference>
<dbReference type="PANTHER" id="PTHR11802">
    <property type="entry name" value="SERINE PROTEASE FAMILY S10 SERINE CARBOXYPEPTIDASE"/>
    <property type="match status" value="1"/>
</dbReference>
<organism evidence="3 4">
    <name type="scientific">Capsaspora owczarzaki (strain ATCC 30864)</name>
    <dbReference type="NCBI Taxonomy" id="595528"/>
    <lineage>
        <taxon>Eukaryota</taxon>
        <taxon>Filasterea</taxon>
        <taxon>Capsaspora</taxon>
    </lineage>
</organism>
<dbReference type="OrthoDB" id="443318at2759"/>
<dbReference type="GO" id="GO:0006508">
    <property type="term" value="P:proteolysis"/>
    <property type="evidence" value="ECO:0007669"/>
    <property type="project" value="UniProtKB-KW"/>
</dbReference>
<dbReference type="PROSITE" id="PS00560">
    <property type="entry name" value="CARBOXYPEPT_SER_HIS"/>
    <property type="match status" value="1"/>
</dbReference>
<dbReference type="Gene3D" id="3.40.50.1820">
    <property type="entry name" value="alpha/beta hydrolase"/>
    <property type="match status" value="1"/>
</dbReference>
<dbReference type="EMBL" id="KE346370">
    <property type="protein sequence ID" value="KJE95976.1"/>
    <property type="molecule type" value="Genomic_DNA"/>
</dbReference>
<keyword evidence="4" id="KW-1185">Reference proteome</keyword>
<dbReference type="Proteomes" id="UP000008743">
    <property type="component" value="Unassembled WGS sequence"/>
</dbReference>